<reference evidence="5" key="1">
    <citation type="submission" date="2025-08" db="UniProtKB">
        <authorList>
            <consortium name="RefSeq"/>
        </authorList>
    </citation>
    <scope>IDENTIFICATION</scope>
</reference>
<evidence type="ECO:0000256" key="3">
    <source>
        <dbReference type="ARBA" id="ARBA00023315"/>
    </source>
</evidence>
<comment type="similarity">
    <text evidence="1">Belongs to the plant acyltransferase family.</text>
</comment>
<dbReference type="AlphaFoldDB" id="A0A6P5T5S0"/>
<dbReference type="Gene3D" id="3.30.559.10">
    <property type="entry name" value="Chloramphenicol acetyltransferase-like domain"/>
    <property type="match status" value="2"/>
</dbReference>
<dbReference type="Pfam" id="PF02458">
    <property type="entry name" value="Transferase"/>
    <property type="match status" value="1"/>
</dbReference>
<dbReference type="Proteomes" id="UP000515124">
    <property type="component" value="Unplaced"/>
</dbReference>
<keyword evidence="2" id="KW-0808">Transferase</keyword>
<dbReference type="RefSeq" id="XP_021822511.1">
    <property type="nucleotide sequence ID" value="XM_021966819.1"/>
</dbReference>
<dbReference type="KEGG" id="pavi:110763921"/>
<organism evidence="4 5">
    <name type="scientific">Prunus avium</name>
    <name type="common">Cherry</name>
    <name type="synonym">Cerasus avium</name>
    <dbReference type="NCBI Taxonomy" id="42229"/>
    <lineage>
        <taxon>Eukaryota</taxon>
        <taxon>Viridiplantae</taxon>
        <taxon>Streptophyta</taxon>
        <taxon>Embryophyta</taxon>
        <taxon>Tracheophyta</taxon>
        <taxon>Spermatophyta</taxon>
        <taxon>Magnoliopsida</taxon>
        <taxon>eudicotyledons</taxon>
        <taxon>Gunneridae</taxon>
        <taxon>Pentapetalae</taxon>
        <taxon>rosids</taxon>
        <taxon>fabids</taxon>
        <taxon>Rosales</taxon>
        <taxon>Rosaceae</taxon>
        <taxon>Amygdaloideae</taxon>
        <taxon>Amygdaleae</taxon>
        <taxon>Prunus</taxon>
    </lineage>
</organism>
<dbReference type="FunFam" id="3.30.559.10:FF:000008">
    <property type="entry name" value="Tryptamine hydroxycinnamoyl transferase"/>
    <property type="match status" value="1"/>
</dbReference>
<evidence type="ECO:0000256" key="1">
    <source>
        <dbReference type="ARBA" id="ARBA00009861"/>
    </source>
</evidence>
<evidence type="ECO:0000256" key="2">
    <source>
        <dbReference type="ARBA" id="ARBA00022679"/>
    </source>
</evidence>
<sequence>MCMFWGLSKNFSKIWFTLFLYFDFLLLKSGLCCKLKSKEKTEEELKMAEKVTVSIRESTMVKPEEESTPRSPLWLSNADLVFPPFHMSTVYFYRPSGEYNFFDVGVLKQALSKALVPFYPLAGRLKLNDQSKRLEIDCNAEGVLFVVAESSSALDDFGNFAPTPDFKKLIPTVDYSEISLYPILVLQVTYFKCGGASLGVGVEHRIVDGASNLHFVNTWSDIARGDLSNIKPPFMDRTLLRARDPPQPAFPHIELQPFPQVKLAPDHPQSTTTTTTTSIFRLTQEQLKILKAKFEEDGGNINNTIKYTTFEILAGHIWKCVCRARKLPDDQDIMLVMGIDGRSRLKPPLPPHFFGNAISRAVQIAAAGDIQSKPTLYASSCVRGTLERMDDDYFRSFLDYLELHNSRVPKPNQFIWSPNLWINSWVRMPIHDADFGWGRPIFMGPGEVPVDGYCTILPSATNDRSLSVCISLNSEHMESFSKLLYDI</sequence>
<evidence type="ECO:0000313" key="4">
    <source>
        <dbReference type="Proteomes" id="UP000515124"/>
    </source>
</evidence>
<proteinExistence type="inferred from homology"/>
<dbReference type="PANTHER" id="PTHR31642">
    <property type="entry name" value="TRICHOTHECENE 3-O-ACETYLTRANSFERASE"/>
    <property type="match status" value="1"/>
</dbReference>
<dbReference type="InterPro" id="IPR050317">
    <property type="entry name" value="Plant_Fungal_Acyltransferase"/>
</dbReference>
<evidence type="ECO:0000313" key="5">
    <source>
        <dbReference type="RefSeq" id="XP_021822511.1"/>
    </source>
</evidence>
<accession>A0A6P5T5S0</accession>
<gene>
    <name evidence="5" type="primary">LOC110763921</name>
</gene>
<name>A0A6P5T5S0_PRUAV</name>
<dbReference type="FunFam" id="3.30.559.10:FF:000015">
    <property type="entry name" value="Spermidine hydroxycinnamoyl transferase"/>
    <property type="match status" value="1"/>
</dbReference>
<keyword evidence="4" id="KW-1185">Reference proteome</keyword>
<dbReference type="GeneID" id="110763921"/>
<dbReference type="PANTHER" id="PTHR31642:SF11">
    <property type="entry name" value="SHIKIMATE O-HYDROXYCINNAMOYLTRANSFERASE"/>
    <property type="match status" value="1"/>
</dbReference>
<keyword evidence="3" id="KW-0012">Acyltransferase</keyword>
<dbReference type="InterPro" id="IPR023213">
    <property type="entry name" value="CAT-like_dom_sf"/>
</dbReference>
<dbReference type="GO" id="GO:0016747">
    <property type="term" value="F:acyltransferase activity, transferring groups other than amino-acyl groups"/>
    <property type="evidence" value="ECO:0007669"/>
    <property type="project" value="TreeGrafter"/>
</dbReference>
<protein>
    <submittedName>
        <fullName evidence="5">Shikimate O-hydroxycinnamoyltransferase-like</fullName>
    </submittedName>
</protein>